<gene>
    <name evidence="2" type="ORF">BN1050_00473</name>
</gene>
<sequence>MKKWLLIGVLALLVGCQQAEDANFYSIKDRGDVMVIENIFLEAEKIDETLDIATADYHLKLLGNEYYVWKDEGDAGKLVYQYDTSKAYAFNDLSRITTIIERK</sequence>
<evidence type="ECO:0000313" key="2">
    <source>
        <dbReference type="EMBL" id="CEA00132.1"/>
    </source>
</evidence>
<evidence type="ECO:0008006" key="3">
    <source>
        <dbReference type="Google" id="ProtNLM"/>
    </source>
</evidence>
<dbReference type="AlphaFoldDB" id="A0A078M4C1"/>
<protein>
    <recommendedName>
        <fullName evidence="3">Lipoprotein</fullName>
    </recommendedName>
</protein>
<dbReference type="PROSITE" id="PS51257">
    <property type="entry name" value="PROKAR_LIPOPROTEIN"/>
    <property type="match status" value="1"/>
</dbReference>
<feature type="signal peptide" evidence="1">
    <location>
        <begin position="1"/>
        <end position="19"/>
    </location>
</feature>
<evidence type="ECO:0000256" key="1">
    <source>
        <dbReference type="SAM" id="SignalP"/>
    </source>
</evidence>
<keyword evidence="1" id="KW-0732">Signal</keyword>
<reference evidence="2" key="1">
    <citation type="submission" date="2014-07" db="EMBL/GenBank/DDBJ databases">
        <authorList>
            <person name="Urmite Genomes Urmite Genomes"/>
        </authorList>
    </citation>
    <scope>NUCLEOTIDE SEQUENCE</scope>
    <source>
        <strain evidence="2">13S34_air</strain>
    </source>
</reference>
<name>A0A078M4C1_9BACL</name>
<dbReference type="PATRIC" id="fig|1461583.4.peg.444"/>
<proteinExistence type="predicted"/>
<dbReference type="EMBL" id="LN483073">
    <property type="protein sequence ID" value="CEA00132.1"/>
    <property type="molecule type" value="Genomic_DNA"/>
</dbReference>
<organism evidence="2">
    <name type="scientific">Metalysinibacillus saudimassiliensis</name>
    <dbReference type="NCBI Taxonomy" id="1461583"/>
    <lineage>
        <taxon>Bacteria</taxon>
        <taxon>Bacillati</taxon>
        <taxon>Bacillota</taxon>
        <taxon>Bacilli</taxon>
        <taxon>Bacillales</taxon>
        <taxon>Caryophanaceae</taxon>
        <taxon>Metalysinibacillus</taxon>
    </lineage>
</organism>
<dbReference type="HOGENOM" id="CLU_2260329_0_0_9"/>
<feature type="chain" id="PRO_5039037381" description="Lipoprotein" evidence="1">
    <location>
        <begin position="20"/>
        <end position="103"/>
    </location>
</feature>
<accession>A0A078M4C1</accession>